<proteinExistence type="predicted"/>
<sequence>MYIYRNDAQAYLENYQPKNICIVFLVRRTGAQRKPIEDNISFRQQWGIALRRPISSFFQNHNDLETSQPRSSGQPPPPYRYEHASGSSETSLSEAETLWPTPVERNASLNVNVIESGS</sequence>
<organism evidence="2 3">
    <name type="scientific">Cochliobolus carbonum (strain 26-R-13)</name>
    <name type="common">Maize leaf spot fungus</name>
    <name type="synonym">Bipolaris zeicola</name>
    <dbReference type="NCBI Taxonomy" id="930089"/>
    <lineage>
        <taxon>Eukaryota</taxon>
        <taxon>Fungi</taxon>
        <taxon>Dikarya</taxon>
        <taxon>Ascomycota</taxon>
        <taxon>Pezizomycotina</taxon>
        <taxon>Dothideomycetes</taxon>
        <taxon>Pleosporomycetidae</taxon>
        <taxon>Pleosporales</taxon>
        <taxon>Pleosporineae</taxon>
        <taxon>Pleosporaceae</taxon>
        <taxon>Bipolaris</taxon>
    </lineage>
</organism>
<feature type="compositionally biased region" description="Low complexity" evidence="1">
    <location>
        <begin position="84"/>
        <end position="98"/>
    </location>
</feature>
<evidence type="ECO:0000256" key="1">
    <source>
        <dbReference type="SAM" id="MobiDB-lite"/>
    </source>
</evidence>
<keyword evidence="3" id="KW-1185">Reference proteome</keyword>
<evidence type="ECO:0000313" key="2">
    <source>
        <dbReference type="EMBL" id="EUC27069.1"/>
    </source>
</evidence>
<dbReference type="KEGG" id="bze:COCCADRAFT_112642"/>
<dbReference type="RefSeq" id="XP_007718625.1">
    <property type="nucleotide sequence ID" value="XM_007720435.1"/>
</dbReference>
<gene>
    <name evidence="2" type="ORF">COCCADRAFT_112642</name>
</gene>
<accession>W6XWB0</accession>
<reference evidence="2 3" key="1">
    <citation type="journal article" date="2013" name="PLoS Genet.">
        <title>Comparative genome structure, secondary metabolite, and effector coding capacity across Cochliobolus pathogens.</title>
        <authorList>
            <person name="Condon B.J."/>
            <person name="Leng Y."/>
            <person name="Wu D."/>
            <person name="Bushley K.E."/>
            <person name="Ohm R.A."/>
            <person name="Otillar R."/>
            <person name="Martin J."/>
            <person name="Schackwitz W."/>
            <person name="Grimwood J."/>
            <person name="MohdZainudin N."/>
            <person name="Xue C."/>
            <person name="Wang R."/>
            <person name="Manning V.A."/>
            <person name="Dhillon B."/>
            <person name="Tu Z.J."/>
            <person name="Steffenson B.J."/>
            <person name="Salamov A."/>
            <person name="Sun H."/>
            <person name="Lowry S."/>
            <person name="LaButti K."/>
            <person name="Han J."/>
            <person name="Copeland A."/>
            <person name="Lindquist E."/>
            <person name="Barry K."/>
            <person name="Schmutz J."/>
            <person name="Baker S.E."/>
            <person name="Ciuffetti L.M."/>
            <person name="Grigoriev I.V."/>
            <person name="Zhong S."/>
            <person name="Turgeon B.G."/>
        </authorList>
    </citation>
    <scope>NUCLEOTIDE SEQUENCE [LARGE SCALE GENOMIC DNA]</scope>
    <source>
        <strain evidence="2 3">26-R-13</strain>
    </source>
</reference>
<dbReference type="HOGENOM" id="CLU_2072728_0_0_1"/>
<dbReference type="EMBL" id="KI965015">
    <property type="protein sequence ID" value="EUC27069.1"/>
    <property type="molecule type" value="Genomic_DNA"/>
</dbReference>
<dbReference type="GeneID" id="19144482"/>
<name>W6XWB0_COCC2</name>
<protein>
    <submittedName>
        <fullName evidence="2">Uncharacterized protein</fullName>
    </submittedName>
</protein>
<dbReference type="AlphaFoldDB" id="W6XWB0"/>
<dbReference type="Proteomes" id="UP000053841">
    <property type="component" value="Unassembled WGS sequence"/>
</dbReference>
<evidence type="ECO:0000313" key="3">
    <source>
        <dbReference type="Proteomes" id="UP000053841"/>
    </source>
</evidence>
<feature type="region of interest" description="Disordered" evidence="1">
    <location>
        <begin position="59"/>
        <end position="99"/>
    </location>
</feature>